<keyword evidence="2" id="KW-1185">Reference proteome</keyword>
<dbReference type="Proteomes" id="UP000501690">
    <property type="component" value="Linkage Group LG5"/>
</dbReference>
<reference evidence="1 2" key="1">
    <citation type="submission" date="2019-04" db="EMBL/GenBank/DDBJ databases">
        <title>An improved genome assembly and genetic linkage map for asparagus bean, Vigna unguiculata ssp. sesquipedialis.</title>
        <authorList>
            <person name="Xia Q."/>
            <person name="Zhang R."/>
            <person name="Dong Y."/>
        </authorList>
    </citation>
    <scope>NUCLEOTIDE SEQUENCE [LARGE SCALE GENOMIC DNA]</scope>
    <source>
        <tissue evidence="1">Leaf</tissue>
    </source>
</reference>
<protein>
    <submittedName>
        <fullName evidence="1">Uncharacterized protein</fullName>
    </submittedName>
</protein>
<sequence>MGNSPSGPRLLVNGNYSSYDIKLGKAATTISVTKDEEFYDGNSSWALVYNVDGIICRLSIAKNTDRGDDTLVIKVIEYCVIISITVKNEKEAGLVSRINPQFAPWYLAKHSTKHGQSSRGDIRTCTLPYAYGTRKGLLITQKKKKSHEEGGYMVTIAHYYVNTASDGDKGASELDLGFSVVMKIGLNNRRLDFNVDGPVEHPSSALLYMIEEVVRTGTWNPSACPHCKNIQSQRRRWLSESEDSDAPFPAPPRYGGSQNAANMGRFNGDANGSIIQAKEVKFSNENYFWKWWK</sequence>
<accession>A0A4D6LVZ4</accession>
<gene>
    <name evidence="1" type="ORF">DEO72_LG5g122</name>
</gene>
<evidence type="ECO:0000313" key="2">
    <source>
        <dbReference type="Proteomes" id="UP000501690"/>
    </source>
</evidence>
<name>A0A4D6LVZ4_VIGUN</name>
<dbReference type="AlphaFoldDB" id="A0A4D6LVZ4"/>
<organism evidence="1 2">
    <name type="scientific">Vigna unguiculata</name>
    <name type="common">Cowpea</name>
    <dbReference type="NCBI Taxonomy" id="3917"/>
    <lineage>
        <taxon>Eukaryota</taxon>
        <taxon>Viridiplantae</taxon>
        <taxon>Streptophyta</taxon>
        <taxon>Embryophyta</taxon>
        <taxon>Tracheophyta</taxon>
        <taxon>Spermatophyta</taxon>
        <taxon>Magnoliopsida</taxon>
        <taxon>eudicotyledons</taxon>
        <taxon>Gunneridae</taxon>
        <taxon>Pentapetalae</taxon>
        <taxon>rosids</taxon>
        <taxon>fabids</taxon>
        <taxon>Fabales</taxon>
        <taxon>Fabaceae</taxon>
        <taxon>Papilionoideae</taxon>
        <taxon>50 kb inversion clade</taxon>
        <taxon>NPAAA clade</taxon>
        <taxon>indigoferoid/millettioid clade</taxon>
        <taxon>Phaseoleae</taxon>
        <taxon>Vigna</taxon>
    </lineage>
</organism>
<dbReference type="EMBL" id="CP039349">
    <property type="protein sequence ID" value="QCD92064.1"/>
    <property type="molecule type" value="Genomic_DNA"/>
</dbReference>
<proteinExistence type="predicted"/>
<evidence type="ECO:0000313" key="1">
    <source>
        <dbReference type="EMBL" id="QCD92064.1"/>
    </source>
</evidence>